<dbReference type="AlphaFoldDB" id="A0AAQ4E5T4"/>
<organism evidence="1 2">
    <name type="scientific">Amblyomma americanum</name>
    <name type="common">Lone star tick</name>
    <dbReference type="NCBI Taxonomy" id="6943"/>
    <lineage>
        <taxon>Eukaryota</taxon>
        <taxon>Metazoa</taxon>
        <taxon>Ecdysozoa</taxon>
        <taxon>Arthropoda</taxon>
        <taxon>Chelicerata</taxon>
        <taxon>Arachnida</taxon>
        <taxon>Acari</taxon>
        <taxon>Parasitiformes</taxon>
        <taxon>Ixodida</taxon>
        <taxon>Ixodoidea</taxon>
        <taxon>Ixodidae</taxon>
        <taxon>Amblyomminae</taxon>
        <taxon>Amblyomma</taxon>
    </lineage>
</organism>
<dbReference type="EMBL" id="JARKHS020021732">
    <property type="protein sequence ID" value="KAK8770038.1"/>
    <property type="molecule type" value="Genomic_DNA"/>
</dbReference>
<dbReference type="Gene3D" id="4.10.410.10">
    <property type="entry name" value="Pancreatic trypsin inhibitor Kunitz domain"/>
    <property type="match status" value="1"/>
</dbReference>
<sequence length="210" mass="23569">MQSSNDKYGTVCPTVHKSFCNVNGAAQFFYDPDEGSCLSATVQRAHVCNRSPNQFASIEDCLAACVKGRWAPEHRCVQKPRFVACTAEDARGEWWFHDGRKCVPWSFAGGRCPLASAPVFDTAAVCGALCNDSRTRRERGCLLPVSQLCDPSQLHLPFFAAPSATDKGTAFQCHRVEWEFLLRHRCLLGSNAFVNRDECHETCRRRTRQY</sequence>
<name>A0AAQ4E5T4_AMBAM</name>
<proteinExistence type="predicted"/>
<protein>
    <submittedName>
        <fullName evidence="1">Uncharacterized protein</fullName>
    </submittedName>
</protein>
<dbReference type="InterPro" id="IPR036880">
    <property type="entry name" value="Kunitz_BPTI_sf"/>
</dbReference>
<dbReference type="GO" id="GO:0004867">
    <property type="term" value="F:serine-type endopeptidase inhibitor activity"/>
    <property type="evidence" value="ECO:0007669"/>
    <property type="project" value="InterPro"/>
</dbReference>
<keyword evidence="2" id="KW-1185">Reference proteome</keyword>
<evidence type="ECO:0000313" key="1">
    <source>
        <dbReference type="EMBL" id="KAK8770038.1"/>
    </source>
</evidence>
<reference evidence="1 2" key="1">
    <citation type="journal article" date="2023" name="Arcadia Sci">
        <title>De novo assembly of a long-read Amblyomma americanum tick genome.</title>
        <authorList>
            <person name="Chou S."/>
            <person name="Poskanzer K.E."/>
            <person name="Rollins M."/>
            <person name="Thuy-Boun P.S."/>
        </authorList>
    </citation>
    <scope>NUCLEOTIDE SEQUENCE [LARGE SCALE GENOMIC DNA]</scope>
    <source>
        <strain evidence="1">F_SG_1</strain>
        <tissue evidence="1">Salivary glands</tissue>
    </source>
</reference>
<accession>A0AAQ4E5T4</accession>
<dbReference type="SUPFAM" id="SSF57362">
    <property type="entry name" value="BPTI-like"/>
    <property type="match status" value="1"/>
</dbReference>
<dbReference type="Proteomes" id="UP001321473">
    <property type="component" value="Unassembled WGS sequence"/>
</dbReference>
<comment type="caution">
    <text evidence="1">The sequence shown here is derived from an EMBL/GenBank/DDBJ whole genome shotgun (WGS) entry which is preliminary data.</text>
</comment>
<gene>
    <name evidence="1" type="ORF">V5799_013498</name>
</gene>
<evidence type="ECO:0000313" key="2">
    <source>
        <dbReference type="Proteomes" id="UP001321473"/>
    </source>
</evidence>